<dbReference type="InterPro" id="IPR050300">
    <property type="entry name" value="GDXG_lipolytic_enzyme"/>
</dbReference>
<evidence type="ECO:0000313" key="4">
    <source>
        <dbReference type="Proteomes" id="UP000292302"/>
    </source>
</evidence>
<dbReference type="OrthoDB" id="9771666at2"/>
<organism evidence="3 4">
    <name type="scientific">Phytopseudomonas daroniae</name>
    <dbReference type="NCBI Taxonomy" id="2487519"/>
    <lineage>
        <taxon>Bacteria</taxon>
        <taxon>Pseudomonadati</taxon>
        <taxon>Pseudomonadota</taxon>
        <taxon>Gammaproteobacteria</taxon>
        <taxon>Pseudomonadales</taxon>
        <taxon>Pseudomonadaceae</taxon>
        <taxon>Phytopseudomonas</taxon>
    </lineage>
</organism>
<dbReference type="EMBL" id="QJUI01000002">
    <property type="protein sequence ID" value="TBU83340.1"/>
    <property type="molecule type" value="Genomic_DNA"/>
</dbReference>
<dbReference type="GO" id="GO:0006508">
    <property type="term" value="P:proteolysis"/>
    <property type="evidence" value="ECO:0007669"/>
    <property type="project" value="InterPro"/>
</dbReference>
<gene>
    <name evidence="3" type="ORF">DNK06_02565</name>
</gene>
<reference evidence="3 4" key="1">
    <citation type="submission" date="2018-06" db="EMBL/GenBank/DDBJ databases">
        <title>Three novel Pseudomonas species isolated from symptomatic oak.</title>
        <authorList>
            <person name="Bueno-Gonzalez V."/>
            <person name="Brady C."/>
        </authorList>
    </citation>
    <scope>NUCLEOTIDE SEQUENCE [LARGE SCALE GENOMIC DNA]</scope>
    <source>
        <strain evidence="3 4">P9A</strain>
    </source>
</reference>
<comment type="caution">
    <text evidence="3">The sequence shown here is derived from an EMBL/GenBank/DDBJ whole genome shotgun (WGS) entry which is preliminary data.</text>
</comment>
<dbReference type="PANTHER" id="PTHR48081">
    <property type="entry name" value="AB HYDROLASE SUPERFAMILY PROTEIN C4A8.06C"/>
    <property type="match status" value="1"/>
</dbReference>
<keyword evidence="1" id="KW-0378">Hydrolase</keyword>
<dbReference type="InterPro" id="IPR001375">
    <property type="entry name" value="Peptidase_S9_cat"/>
</dbReference>
<feature type="domain" description="Peptidase S9 prolyl oligopeptidase catalytic" evidence="2">
    <location>
        <begin position="1"/>
        <end position="159"/>
    </location>
</feature>
<dbReference type="GO" id="GO:0008236">
    <property type="term" value="F:serine-type peptidase activity"/>
    <property type="evidence" value="ECO:0007669"/>
    <property type="project" value="InterPro"/>
</dbReference>
<dbReference type="AlphaFoldDB" id="A0A4Q9QS24"/>
<sequence>MDPTRVAIWGASAGAHLAALAAFDSPLPVRALVGWFGAYDLSTLLADASYPDIAAAAGKLLGCAPAECSRAVSQAASPLARLGRRAPASLLIHGDDDRVVPPAQSVAMAEALRRQGAEVGLVLIPAVGHGLVGSELAVTRAANRRALEANVTFLDRTLQGREE</sequence>
<proteinExistence type="predicted"/>
<accession>A0A4Q9QS24</accession>
<keyword evidence="4" id="KW-1185">Reference proteome</keyword>
<dbReference type="Gene3D" id="3.40.50.1820">
    <property type="entry name" value="alpha/beta hydrolase"/>
    <property type="match status" value="1"/>
</dbReference>
<dbReference type="Pfam" id="PF00326">
    <property type="entry name" value="Peptidase_S9"/>
    <property type="match status" value="1"/>
</dbReference>
<protein>
    <recommendedName>
        <fullName evidence="2">Peptidase S9 prolyl oligopeptidase catalytic domain-containing protein</fullName>
    </recommendedName>
</protein>
<name>A0A4Q9QS24_9GAMM</name>
<dbReference type="InterPro" id="IPR029058">
    <property type="entry name" value="AB_hydrolase_fold"/>
</dbReference>
<evidence type="ECO:0000313" key="3">
    <source>
        <dbReference type="EMBL" id="TBU83340.1"/>
    </source>
</evidence>
<evidence type="ECO:0000256" key="1">
    <source>
        <dbReference type="ARBA" id="ARBA00022801"/>
    </source>
</evidence>
<dbReference type="SUPFAM" id="SSF53474">
    <property type="entry name" value="alpha/beta-Hydrolases"/>
    <property type="match status" value="1"/>
</dbReference>
<dbReference type="Proteomes" id="UP000292302">
    <property type="component" value="Unassembled WGS sequence"/>
</dbReference>
<evidence type="ECO:0000259" key="2">
    <source>
        <dbReference type="Pfam" id="PF00326"/>
    </source>
</evidence>